<accession>A0A2M4B5F0</accession>
<protein>
    <submittedName>
        <fullName evidence="1">Putative secreted protein</fullName>
    </submittedName>
</protein>
<proteinExistence type="predicted"/>
<name>A0A2M4B5F0_9DIPT</name>
<organism evidence="1">
    <name type="scientific">Anopheles triannulatus</name>
    <dbReference type="NCBI Taxonomy" id="58253"/>
    <lineage>
        <taxon>Eukaryota</taxon>
        <taxon>Metazoa</taxon>
        <taxon>Ecdysozoa</taxon>
        <taxon>Arthropoda</taxon>
        <taxon>Hexapoda</taxon>
        <taxon>Insecta</taxon>
        <taxon>Pterygota</taxon>
        <taxon>Neoptera</taxon>
        <taxon>Endopterygota</taxon>
        <taxon>Diptera</taxon>
        <taxon>Nematocera</taxon>
        <taxon>Culicoidea</taxon>
        <taxon>Culicidae</taxon>
        <taxon>Anophelinae</taxon>
        <taxon>Anopheles</taxon>
    </lineage>
</organism>
<dbReference type="EMBL" id="GGFK01014911">
    <property type="protein sequence ID" value="MBW48232.1"/>
    <property type="molecule type" value="Transcribed_RNA"/>
</dbReference>
<evidence type="ECO:0000313" key="1">
    <source>
        <dbReference type="EMBL" id="MBW48232.1"/>
    </source>
</evidence>
<reference evidence="1" key="1">
    <citation type="submission" date="2018-01" db="EMBL/GenBank/DDBJ databases">
        <title>An insight into the sialome of Amazonian anophelines.</title>
        <authorList>
            <person name="Ribeiro J.M."/>
            <person name="Scarpassa V."/>
            <person name="Calvo E."/>
        </authorList>
    </citation>
    <scope>NUCLEOTIDE SEQUENCE</scope>
    <source>
        <tissue evidence="1">Salivary glands</tissue>
    </source>
</reference>
<dbReference type="AlphaFoldDB" id="A0A2M4B5F0"/>
<sequence>MNLVVFLRLTATGCFVVHSESVMFFIRSMIRSDMVGLARGHGLSSCRNVLHIPVEIALRRTLALLHQRSDVLAVLRYYQLNGCISPVAINLQNIRHGAQQIFQCFKTKLPERNVATLQQFEVRHQVVYGHRPSRIGIHYGTDPLL</sequence>